<evidence type="ECO:0000313" key="2">
    <source>
        <dbReference type="EMBL" id="KAF5367410.1"/>
    </source>
</evidence>
<keyword evidence="3" id="KW-1185">Reference proteome</keyword>
<feature type="compositionally biased region" description="Polar residues" evidence="1">
    <location>
        <begin position="56"/>
        <end position="68"/>
    </location>
</feature>
<feature type="region of interest" description="Disordered" evidence="1">
    <location>
        <begin position="600"/>
        <end position="630"/>
    </location>
</feature>
<feature type="compositionally biased region" description="Low complexity" evidence="1">
    <location>
        <begin position="321"/>
        <end position="332"/>
    </location>
</feature>
<dbReference type="EMBL" id="JAACJM010000019">
    <property type="protein sequence ID" value="KAF5367410.1"/>
    <property type="molecule type" value="Genomic_DNA"/>
</dbReference>
<name>A0A8H5GMK5_9AGAR</name>
<feature type="region of interest" description="Disordered" evidence="1">
    <location>
        <begin position="45"/>
        <end position="68"/>
    </location>
</feature>
<sequence length="643" mass="69995">MLSPSQEFQQGSSSVTRPRLFGPRQPFPNHKPAIRLLPQCPAGPSNSFCTLDRSRSANSDKTTSTVSIGASTLSLEAPLERRDSTRSNAGTVLRNVSGKGKAKEDFTDFSRWSTNRRKLVRRSRSYDGGVGAVDFIQRDDIVPLRRQATEATCASGTSSQDSQTSIRIVGRGGQGSRVRQASVSDDQLVQSSPRQVRPNLINQTASDSKEKAFIRVLGRGGHGSKQRAPARSPQPPTAPNIRIDPAPPGSLSEKPQAARFGGRGGGGSPPRVSPADCSIPNMPILGLKFKSKLKALHIDSFTSSPLLKGLLAQPQFLTPPLASLSHHSPSSSSREEEYETYSPPQTSQGRGYGTASKLERTLGLVDSAPDSSRFLKRQQRVSRSLSSLGDILSLADRDSPAHATEDTRGLTLECWVDNRFDSTEDAAESLTPVSPIIFSDAPLPQPQDVRASSAGRGLELVQTGQGLTIVRMPALVSNSVDDEEDCDDDDDDGQTSFGFASPTAIQNTPDTPLPIHSKDSPRPPESPIVFNQRRRSSVFLSTKWPKDDLHLLYVDVGTAPLRNPDRIKPLPPRPATLFETHDTPKSPFFDVVSVDPMCLPPHAGMQEKEERLPTARKERTQGWSGQWNRDDMGEVIQSLRQLK</sequence>
<feature type="region of interest" description="Disordered" evidence="1">
    <location>
        <begin position="480"/>
        <end position="528"/>
    </location>
</feature>
<dbReference type="Proteomes" id="UP000559256">
    <property type="component" value="Unassembled WGS sequence"/>
</dbReference>
<feature type="compositionally biased region" description="Acidic residues" evidence="1">
    <location>
        <begin position="480"/>
        <end position="493"/>
    </location>
</feature>
<feature type="region of interest" description="Disordered" evidence="1">
    <location>
        <begin position="1"/>
        <end position="32"/>
    </location>
</feature>
<gene>
    <name evidence="2" type="ORF">D9758_003632</name>
</gene>
<feature type="compositionally biased region" description="Polar residues" evidence="1">
    <location>
        <begin position="151"/>
        <end position="164"/>
    </location>
</feature>
<feature type="region of interest" description="Disordered" evidence="1">
    <location>
        <begin position="321"/>
        <end position="354"/>
    </location>
</feature>
<feature type="compositionally biased region" description="Polar residues" evidence="1">
    <location>
        <begin position="494"/>
        <end position="510"/>
    </location>
</feature>
<proteinExistence type="predicted"/>
<organism evidence="2 3">
    <name type="scientific">Tetrapyrgos nigripes</name>
    <dbReference type="NCBI Taxonomy" id="182062"/>
    <lineage>
        <taxon>Eukaryota</taxon>
        <taxon>Fungi</taxon>
        <taxon>Dikarya</taxon>
        <taxon>Basidiomycota</taxon>
        <taxon>Agaricomycotina</taxon>
        <taxon>Agaricomycetes</taxon>
        <taxon>Agaricomycetidae</taxon>
        <taxon>Agaricales</taxon>
        <taxon>Marasmiineae</taxon>
        <taxon>Marasmiaceae</taxon>
        <taxon>Tetrapyrgos</taxon>
    </lineage>
</organism>
<feature type="compositionally biased region" description="Basic and acidic residues" evidence="1">
    <location>
        <begin position="605"/>
        <end position="620"/>
    </location>
</feature>
<feature type="compositionally biased region" description="Polar residues" evidence="1">
    <location>
        <begin position="181"/>
        <end position="206"/>
    </location>
</feature>
<feature type="region of interest" description="Disordered" evidence="1">
    <location>
        <begin position="151"/>
        <end position="277"/>
    </location>
</feature>
<reference evidence="2 3" key="1">
    <citation type="journal article" date="2020" name="ISME J.">
        <title>Uncovering the hidden diversity of litter-decomposition mechanisms in mushroom-forming fungi.</title>
        <authorList>
            <person name="Floudas D."/>
            <person name="Bentzer J."/>
            <person name="Ahren D."/>
            <person name="Johansson T."/>
            <person name="Persson P."/>
            <person name="Tunlid A."/>
        </authorList>
    </citation>
    <scope>NUCLEOTIDE SEQUENCE [LARGE SCALE GENOMIC DNA]</scope>
    <source>
        <strain evidence="2 3">CBS 291.85</strain>
    </source>
</reference>
<protein>
    <submittedName>
        <fullName evidence="2">Uncharacterized protein</fullName>
    </submittedName>
</protein>
<evidence type="ECO:0000256" key="1">
    <source>
        <dbReference type="SAM" id="MobiDB-lite"/>
    </source>
</evidence>
<evidence type="ECO:0000313" key="3">
    <source>
        <dbReference type="Proteomes" id="UP000559256"/>
    </source>
</evidence>
<feature type="compositionally biased region" description="Polar residues" evidence="1">
    <location>
        <begin position="1"/>
        <end position="16"/>
    </location>
</feature>
<accession>A0A8H5GMK5</accession>
<dbReference type="OrthoDB" id="3232670at2759"/>
<dbReference type="AlphaFoldDB" id="A0A8H5GMK5"/>
<comment type="caution">
    <text evidence="2">The sequence shown here is derived from an EMBL/GenBank/DDBJ whole genome shotgun (WGS) entry which is preliminary data.</text>
</comment>